<comment type="cofactor">
    <cofactor evidence="5">
        <name>Zn(2+)</name>
        <dbReference type="ChEBI" id="CHEBI:29105"/>
    </cofactor>
    <text evidence="5">Binds 1 zinc ion per subunit.</text>
</comment>
<feature type="region of interest" description="Disordered" evidence="6">
    <location>
        <begin position="418"/>
        <end position="441"/>
    </location>
</feature>
<dbReference type="GO" id="GO:0005737">
    <property type="term" value="C:cytoplasm"/>
    <property type="evidence" value="ECO:0007669"/>
    <property type="project" value="UniProtKB-SubCell"/>
</dbReference>
<evidence type="ECO:0000256" key="5">
    <source>
        <dbReference type="HAMAP-Rule" id="MF_03043"/>
    </source>
</evidence>
<dbReference type="InterPro" id="IPR028592">
    <property type="entry name" value="QTRTD1"/>
</dbReference>
<keyword evidence="9" id="KW-1185">Reference proteome</keyword>
<dbReference type="Proteomes" id="UP001149813">
    <property type="component" value="Unassembled WGS sequence"/>
</dbReference>
<dbReference type="GO" id="GO:0046872">
    <property type="term" value="F:metal ion binding"/>
    <property type="evidence" value="ECO:0007669"/>
    <property type="project" value="UniProtKB-KW"/>
</dbReference>
<comment type="subcellular location">
    <subcellularLocation>
        <location evidence="5">Cytoplasm</location>
    </subcellularLocation>
</comment>
<protein>
    <recommendedName>
        <fullName evidence="5">Queuine tRNA-ribosyltransferase accessory subunit 2</fullName>
    </recommendedName>
    <alternativeName>
        <fullName evidence="5">Queuine tRNA-ribosyltransferase domain-containing protein 1</fullName>
    </alternativeName>
</protein>
<comment type="caution">
    <text evidence="8">The sequence shown here is derived from an EMBL/GenBank/DDBJ whole genome shotgun (WGS) entry which is preliminary data.</text>
</comment>
<sequence length="441" mass="48792">MTLRFELKSAIAGAGDASGTNGARTGRLVLGRESDQSASAVTTDTTIDTPNYLKYTRHGLQPHMVREVAAELEGMPAATRVQLEDFLADEIPDYVKLGDGMHGFIGLDRSELLVLDTLDPTVPERTSKSSNTFMGVDSEGGTRRLTAEVFARLADQLKPDIVVPLADYVEEPHPSLTQGKRISKSVSRSCKWLEEYLSKRKHPAAVFAPVMGSLSTELRDISAKKLAALDEVAGYVFNDVSLDVAFEKKLQLVGHSLERLDASKPRYMAGASAPDSAVRAILRGIDLVDSSYPYAVTEQGFASTYVFGRSASDEEASTTSAGHVDLWQESMFSDFGPLVEGCECFTCRTHHRAYIHHLLMTKEMLSTVLLQIHNMHWYQRFFAAVRESLGRGQLEQDANRFLEHYCSDARDAAFGELETLGKQESSPTTKIQRKRHAEQHQ</sequence>
<keyword evidence="1 5" id="KW-0963">Cytoplasm</keyword>
<comment type="subunit">
    <text evidence="5">Heterodimer of a catalytic subunit and an accessory subunit.</text>
</comment>
<dbReference type="InterPro" id="IPR036511">
    <property type="entry name" value="TGT-like_sf"/>
</dbReference>
<comment type="function">
    <text evidence="5">Non-catalytic subunit of the queuine tRNA-ribosyltransferase (TGT) that catalyzes the base-exchange of a guanine (G) residue with queuine (Q) at position 34 (anticodon wobble position) in tRNAs with GU(N) anticodons (tRNA-Asp, -Asn, -His and -Tyr), resulting in the hypermodified nucleoside queuosine (7-(((4,5-cis-dihydroxy-2-cyclopenten-1-yl)amino)methyl)-7-deazaguanosine).</text>
</comment>
<feature type="binding site" evidence="5">
    <location>
        <position position="342"/>
    </location>
    <ligand>
        <name>Zn(2+)</name>
        <dbReference type="ChEBI" id="CHEBI:29105"/>
    </ligand>
</feature>
<evidence type="ECO:0000313" key="8">
    <source>
        <dbReference type="EMBL" id="KAJ1725610.1"/>
    </source>
</evidence>
<dbReference type="Gene3D" id="3.20.20.105">
    <property type="entry name" value="Queuine tRNA-ribosyltransferase-like"/>
    <property type="match status" value="1"/>
</dbReference>
<feature type="compositionally biased region" description="Basic residues" evidence="6">
    <location>
        <begin position="431"/>
        <end position="441"/>
    </location>
</feature>
<accession>A0A9W7Y910</accession>
<organism evidence="8 9">
    <name type="scientific">Coemansia erecta</name>
    <dbReference type="NCBI Taxonomy" id="147472"/>
    <lineage>
        <taxon>Eukaryota</taxon>
        <taxon>Fungi</taxon>
        <taxon>Fungi incertae sedis</taxon>
        <taxon>Zoopagomycota</taxon>
        <taxon>Kickxellomycotina</taxon>
        <taxon>Kickxellomycetes</taxon>
        <taxon>Kickxellales</taxon>
        <taxon>Kickxellaceae</taxon>
        <taxon>Coemansia</taxon>
    </lineage>
</organism>
<dbReference type="InterPro" id="IPR050852">
    <property type="entry name" value="Queuine_tRNA-ribosyltrfase"/>
</dbReference>
<feature type="binding site" evidence="5">
    <location>
        <position position="373"/>
    </location>
    <ligand>
        <name>Zn(2+)</name>
        <dbReference type="ChEBI" id="CHEBI:29105"/>
    </ligand>
</feature>
<evidence type="ECO:0000256" key="1">
    <source>
        <dbReference type="ARBA" id="ARBA00022490"/>
    </source>
</evidence>
<gene>
    <name evidence="8" type="ORF">LPJ53_000280</name>
</gene>
<dbReference type="PANTHER" id="PTHR46064">
    <property type="entry name" value="QUEUINE TRNA-RIBOSYLTRANSFERASE ACCESSORY SUBUNIT 2"/>
    <property type="match status" value="1"/>
</dbReference>
<evidence type="ECO:0000259" key="7">
    <source>
        <dbReference type="Pfam" id="PF01702"/>
    </source>
</evidence>
<dbReference type="PANTHER" id="PTHR46064:SF1">
    <property type="entry name" value="QUEUINE TRNA-RIBOSYLTRANSFERASE ACCESSORY SUBUNIT 2"/>
    <property type="match status" value="1"/>
</dbReference>
<keyword evidence="4 5" id="KW-0862">Zinc</keyword>
<dbReference type="Pfam" id="PF01702">
    <property type="entry name" value="TGT"/>
    <property type="match status" value="1"/>
</dbReference>
<feature type="domain" description="tRNA-guanine(15) transglycosylase-like" evidence="7">
    <location>
        <begin position="30"/>
        <end position="405"/>
    </location>
</feature>
<feature type="binding site" evidence="5">
    <location>
        <position position="344"/>
    </location>
    <ligand>
        <name>Zn(2+)</name>
        <dbReference type="ChEBI" id="CHEBI:29105"/>
    </ligand>
</feature>
<keyword evidence="3 5" id="KW-0479">Metal-binding</keyword>
<dbReference type="GO" id="GO:0006400">
    <property type="term" value="P:tRNA modification"/>
    <property type="evidence" value="ECO:0007669"/>
    <property type="project" value="InterPro"/>
</dbReference>
<dbReference type="AlphaFoldDB" id="A0A9W7Y910"/>
<evidence type="ECO:0000256" key="6">
    <source>
        <dbReference type="SAM" id="MobiDB-lite"/>
    </source>
</evidence>
<comment type="similarity">
    <text evidence="5">Belongs to the queuine tRNA-ribosyltransferase family. QTRT2 subfamily.</text>
</comment>
<keyword evidence="2 5" id="KW-0819">tRNA processing</keyword>
<dbReference type="OrthoDB" id="27601at2759"/>
<evidence type="ECO:0000313" key="9">
    <source>
        <dbReference type="Proteomes" id="UP001149813"/>
    </source>
</evidence>
<dbReference type="SUPFAM" id="SSF51713">
    <property type="entry name" value="tRNA-guanine transglycosylase"/>
    <property type="match status" value="1"/>
</dbReference>
<dbReference type="InterPro" id="IPR002616">
    <property type="entry name" value="tRNA_ribo_trans-like"/>
</dbReference>
<name>A0A9W7Y910_9FUNG</name>
<feature type="binding site" evidence="5">
    <location>
        <position position="347"/>
    </location>
    <ligand>
        <name>Zn(2+)</name>
        <dbReference type="ChEBI" id="CHEBI:29105"/>
    </ligand>
</feature>
<reference evidence="8" key="1">
    <citation type="submission" date="2022-07" db="EMBL/GenBank/DDBJ databases">
        <title>Phylogenomic reconstructions and comparative analyses of Kickxellomycotina fungi.</title>
        <authorList>
            <person name="Reynolds N.K."/>
            <person name="Stajich J.E."/>
            <person name="Barry K."/>
            <person name="Grigoriev I.V."/>
            <person name="Crous P."/>
            <person name="Smith M.E."/>
        </authorList>
    </citation>
    <scope>NUCLEOTIDE SEQUENCE</scope>
    <source>
        <strain evidence="8">NBRC 32514</strain>
    </source>
</reference>
<evidence type="ECO:0000256" key="2">
    <source>
        <dbReference type="ARBA" id="ARBA00022694"/>
    </source>
</evidence>
<dbReference type="EMBL" id="JANBOJ010000003">
    <property type="protein sequence ID" value="KAJ1725610.1"/>
    <property type="molecule type" value="Genomic_DNA"/>
</dbReference>
<evidence type="ECO:0000256" key="3">
    <source>
        <dbReference type="ARBA" id="ARBA00022723"/>
    </source>
</evidence>
<dbReference type="HAMAP" id="MF_03043">
    <property type="entry name" value="QTRT2"/>
    <property type="match status" value="1"/>
</dbReference>
<proteinExistence type="inferred from homology"/>
<dbReference type="NCBIfam" id="TIGR00449">
    <property type="entry name" value="tgt_general"/>
    <property type="match status" value="1"/>
</dbReference>
<dbReference type="GO" id="GO:0008479">
    <property type="term" value="F:tRNA-guanosine(34) queuine transglycosylase activity"/>
    <property type="evidence" value="ECO:0007669"/>
    <property type="project" value="UniProtKB-UniRule"/>
</dbReference>
<evidence type="ECO:0000256" key="4">
    <source>
        <dbReference type="ARBA" id="ARBA00022833"/>
    </source>
</evidence>